<feature type="transmembrane region" description="Helical" evidence="6">
    <location>
        <begin position="67"/>
        <end position="87"/>
    </location>
</feature>
<dbReference type="InterPro" id="IPR050638">
    <property type="entry name" value="AA-Vitamin_Transporters"/>
</dbReference>
<gene>
    <name evidence="8" type="primary">eamA_1</name>
    <name evidence="8" type="ORF">MAMMFC1_02757</name>
</gene>
<dbReference type="AlphaFoldDB" id="A0A348ALX4"/>
<feature type="transmembrane region" description="Helical" evidence="6">
    <location>
        <begin position="211"/>
        <end position="234"/>
    </location>
</feature>
<evidence type="ECO:0000256" key="3">
    <source>
        <dbReference type="ARBA" id="ARBA00022692"/>
    </source>
</evidence>
<keyword evidence="3 6" id="KW-0812">Transmembrane</keyword>
<keyword evidence="9" id="KW-1185">Reference proteome</keyword>
<proteinExistence type="inferred from homology"/>
<reference evidence="8 9" key="1">
    <citation type="journal article" date="2018" name="Int. J. Syst. Evol. Microbiol.">
        <title>Methylomusa anaerophila gen. nov., sp. nov., an anaerobic methanol-utilizing bacterium isolated from a microbial fuel cell.</title>
        <authorList>
            <person name="Amano N."/>
            <person name="Yamamuro A."/>
            <person name="Miyahara M."/>
            <person name="Kouzuma A."/>
            <person name="Abe T."/>
            <person name="Watanabe K."/>
        </authorList>
    </citation>
    <scope>NUCLEOTIDE SEQUENCE [LARGE SCALE GENOMIC DNA]</scope>
    <source>
        <strain evidence="8 9">MMFC1</strain>
    </source>
</reference>
<name>A0A348ALX4_9FIRM</name>
<dbReference type="InterPro" id="IPR000620">
    <property type="entry name" value="EamA_dom"/>
</dbReference>
<evidence type="ECO:0000256" key="6">
    <source>
        <dbReference type="SAM" id="Phobius"/>
    </source>
</evidence>
<comment type="subcellular location">
    <subcellularLocation>
        <location evidence="1">Membrane</location>
        <topology evidence="1">Multi-pass membrane protein</topology>
    </subcellularLocation>
</comment>
<dbReference type="PANTHER" id="PTHR32322:SF2">
    <property type="entry name" value="EAMA DOMAIN-CONTAINING PROTEIN"/>
    <property type="match status" value="1"/>
</dbReference>
<dbReference type="RefSeq" id="WP_126309015.1">
    <property type="nucleotide sequence ID" value="NZ_AP018449.1"/>
</dbReference>
<feature type="transmembrane region" description="Helical" evidence="6">
    <location>
        <begin position="124"/>
        <end position="143"/>
    </location>
</feature>
<feature type="transmembrane region" description="Helical" evidence="6">
    <location>
        <begin position="9"/>
        <end position="29"/>
    </location>
</feature>
<evidence type="ECO:0000256" key="2">
    <source>
        <dbReference type="ARBA" id="ARBA00007362"/>
    </source>
</evidence>
<keyword evidence="4 6" id="KW-1133">Transmembrane helix</keyword>
<feature type="domain" description="EamA" evidence="7">
    <location>
        <begin position="6"/>
        <end position="138"/>
    </location>
</feature>
<dbReference type="InterPro" id="IPR037185">
    <property type="entry name" value="EmrE-like"/>
</dbReference>
<feature type="transmembrane region" description="Helical" evidence="6">
    <location>
        <begin position="246"/>
        <end position="265"/>
    </location>
</feature>
<comment type="similarity">
    <text evidence="2">Belongs to the EamA transporter family.</text>
</comment>
<dbReference type="KEGG" id="mana:MAMMFC1_02757"/>
<dbReference type="PANTHER" id="PTHR32322">
    <property type="entry name" value="INNER MEMBRANE TRANSPORTER"/>
    <property type="match status" value="1"/>
</dbReference>
<evidence type="ECO:0000256" key="1">
    <source>
        <dbReference type="ARBA" id="ARBA00004141"/>
    </source>
</evidence>
<dbReference type="Pfam" id="PF00892">
    <property type="entry name" value="EamA"/>
    <property type="match status" value="2"/>
</dbReference>
<keyword evidence="5 6" id="KW-0472">Membrane</keyword>
<dbReference type="GO" id="GO:0016020">
    <property type="term" value="C:membrane"/>
    <property type="evidence" value="ECO:0007669"/>
    <property type="project" value="UniProtKB-SubCell"/>
</dbReference>
<feature type="transmembrane region" description="Helical" evidence="6">
    <location>
        <begin position="149"/>
        <end position="168"/>
    </location>
</feature>
<feature type="transmembrane region" description="Helical" evidence="6">
    <location>
        <begin position="271"/>
        <end position="288"/>
    </location>
</feature>
<dbReference type="EMBL" id="AP018449">
    <property type="protein sequence ID" value="BBB92072.1"/>
    <property type="molecule type" value="Genomic_DNA"/>
</dbReference>
<feature type="transmembrane region" description="Helical" evidence="6">
    <location>
        <begin position="93"/>
        <end position="115"/>
    </location>
</feature>
<protein>
    <submittedName>
        <fullName evidence="8">Putative amino-acid metabolite efflux pump</fullName>
    </submittedName>
</protein>
<dbReference type="OrthoDB" id="34284at2"/>
<feature type="transmembrane region" description="Helical" evidence="6">
    <location>
        <begin position="180"/>
        <end position="199"/>
    </location>
</feature>
<feature type="domain" description="EamA" evidence="7">
    <location>
        <begin position="151"/>
        <end position="288"/>
    </location>
</feature>
<evidence type="ECO:0000256" key="5">
    <source>
        <dbReference type="ARBA" id="ARBA00023136"/>
    </source>
</evidence>
<dbReference type="Proteomes" id="UP000276437">
    <property type="component" value="Chromosome"/>
</dbReference>
<accession>A0A348ALX4</accession>
<sequence>MGTDLRGPLFLSAAAGIWGGMYVVSKYALDTIPPFTLLFIRYFLAAVTLVWWSRLSGVNIIPRQDKGTLFQIGLFGYFLSLAAQFIGTKLSSAHMGAVITSLSPVFQSGFAILILGEKITARQMVAICLAFAGVLIVTGLPGFSNGDAFDSGTLFFLVAACLWGYYSVLTKKVADGVSPLQITTWGIILATLFSLPFAWWELTAWNVGDLVGLPILLSILYLAFFSTTIAYYCWNKGLLLMSPHKSGLFFFLQPVVGSILGYLILDEYLSISFFWGSLLILLGVYFVMKASN</sequence>
<dbReference type="SUPFAM" id="SSF103481">
    <property type="entry name" value="Multidrug resistance efflux transporter EmrE"/>
    <property type="match status" value="2"/>
</dbReference>
<feature type="transmembrane region" description="Helical" evidence="6">
    <location>
        <begin position="35"/>
        <end position="55"/>
    </location>
</feature>
<evidence type="ECO:0000313" key="9">
    <source>
        <dbReference type="Proteomes" id="UP000276437"/>
    </source>
</evidence>
<evidence type="ECO:0000256" key="4">
    <source>
        <dbReference type="ARBA" id="ARBA00022989"/>
    </source>
</evidence>
<organism evidence="8 9">
    <name type="scientific">Methylomusa anaerophila</name>
    <dbReference type="NCBI Taxonomy" id="1930071"/>
    <lineage>
        <taxon>Bacteria</taxon>
        <taxon>Bacillati</taxon>
        <taxon>Bacillota</taxon>
        <taxon>Negativicutes</taxon>
        <taxon>Selenomonadales</taxon>
        <taxon>Sporomusaceae</taxon>
        <taxon>Methylomusa</taxon>
    </lineage>
</organism>
<evidence type="ECO:0000313" key="8">
    <source>
        <dbReference type="EMBL" id="BBB92072.1"/>
    </source>
</evidence>
<evidence type="ECO:0000259" key="7">
    <source>
        <dbReference type="Pfam" id="PF00892"/>
    </source>
</evidence>